<dbReference type="EMBL" id="PHNJ01000002">
    <property type="protein sequence ID" value="TYL39484.1"/>
    <property type="molecule type" value="Genomic_DNA"/>
</dbReference>
<reference evidence="2" key="1">
    <citation type="submission" date="2017-11" db="EMBL/GenBank/DDBJ databases">
        <authorList>
            <person name="Kajale S.C."/>
            <person name="Sharma A."/>
        </authorList>
    </citation>
    <scope>NUCLEOTIDE SEQUENCE</scope>
    <source>
        <strain evidence="2">LS1_42</strain>
    </source>
</reference>
<evidence type="ECO:0000313" key="2">
    <source>
        <dbReference type="EMBL" id="TYL39484.1"/>
    </source>
</evidence>
<organism evidence="2 3">
    <name type="scientific">Natronococcus pandeyae</name>
    <dbReference type="NCBI Taxonomy" id="2055836"/>
    <lineage>
        <taxon>Archaea</taxon>
        <taxon>Methanobacteriati</taxon>
        <taxon>Methanobacteriota</taxon>
        <taxon>Stenosarchaea group</taxon>
        <taxon>Halobacteria</taxon>
        <taxon>Halobacteriales</taxon>
        <taxon>Natrialbaceae</taxon>
        <taxon>Natronococcus</taxon>
    </lineage>
</organism>
<dbReference type="RefSeq" id="WP_148856616.1">
    <property type="nucleotide sequence ID" value="NZ_PHNJ01000002.1"/>
</dbReference>
<protein>
    <submittedName>
        <fullName evidence="2">Uncharacterized protein</fullName>
    </submittedName>
</protein>
<accession>A0A8J8Q5R6</accession>
<name>A0A8J8Q5R6_9EURY</name>
<keyword evidence="3" id="KW-1185">Reference proteome</keyword>
<gene>
    <name evidence="2" type="ORF">CV102_04090</name>
</gene>
<sequence>MNENSGHVAVHADQDVTFWEFVLPSNVTSCEEQVEEMVGRCETLFETFEDFVVPTEINYHVHLFPSGQQLPVAMSDDEHVNTIGRELRNASGITAIDFRESARVEVSESRWIPRIGFDGTEVAVQLSDSTVAVSRRNRTVEYRSGEPTGNEPTRDPWS</sequence>
<dbReference type="OrthoDB" id="205128at2157"/>
<comment type="caution">
    <text evidence="2">The sequence shown here is derived from an EMBL/GenBank/DDBJ whole genome shotgun (WGS) entry which is preliminary data.</text>
</comment>
<dbReference type="Proteomes" id="UP000766904">
    <property type="component" value="Unassembled WGS sequence"/>
</dbReference>
<dbReference type="AlphaFoldDB" id="A0A8J8Q5R6"/>
<proteinExistence type="predicted"/>
<evidence type="ECO:0000256" key="1">
    <source>
        <dbReference type="SAM" id="MobiDB-lite"/>
    </source>
</evidence>
<feature type="region of interest" description="Disordered" evidence="1">
    <location>
        <begin position="137"/>
        <end position="158"/>
    </location>
</feature>
<evidence type="ECO:0000313" key="3">
    <source>
        <dbReference type="Proteomes" id="UP000766904"/>
    </source>
</evidence>